<protein>
    <recommendedName>
        <fullName evidence="1">WLM domain-containing protein</fullName>
    </recommendedName>
</protein>
<dbReference type="InterPro" id="IPR013536">
    <property type="entry name" value="WLM_dom"/>
</dbReference>
<evidence type="ECO:0000313" key="2">
    <source>
        <dbReference type="EMBL" id="QHT79060.1"/>
    </source>
</evidence>
<name>A0A6C0HFB1_9ZZZZ</name>
<accession>A0A6C0HFB1</accession>
<sequence>MSHSEDLFSKLGEMVRGLTNTKYPTTLQRSSVDGREYRVRDLPDKKEAANLLAKLRLSLGKLMDELVESYPSKPQVQRLSQNFRANPDRFLESTPEADHTSYSVNKGESVHFCLRQRDGTENLVPLDVMIFVAIHEMAHMITKSIGHDPEFWNNFGWLLKEAEGRGLYKPMDFKSHPVAYCGLSITDSPKYDAKKDKEGTNFKIGSLT</sequence>
<organism evidence="2">
    <name type="scientific">viral metagenome</name>
    <dbReference type="NCBI Taxonomy" id="1070528"/>
    <lineage>
        <taxon>unclassified sequences</taxon>
        <taxon>metagenomes</taxon>
        <taxon>organismal metagenomes</taxon>
    </lineage>
</organism>
<dbReference type="EMBL" id="MN739944">
    <property type="protein sequence ID" value="QHT79060.1"/>
    <property type="molecule type" value="Genomic_DNA"/>
</dbReference>
<dbReference type="AlphaFoldDB" id="A0A6C0HFB1"/>
<feature type="domain" description="WLM" evidence="1">
    <location>
        <begin position="102"/>
        <end position="188"/>
    </location>
</feature>
<dbReference type="Gene3D" id="3.30.2010.10">
    <property type="entry name" value="Metalloproteases ('zincins'), catalytic domain"/>
    <property type="match status" value="1"/>
</dbReference>
<reference evidence="2" key="1">
    <citation type="journal article" date="2020" name="Nature">
        <title>Giant virus diversity and host interactions through global metagenomics.</title>
        <authorList>
            <person name="Schulz F."/>
            <person name="Roux S."/>
            <person name="Paez-Espino D."/>
            <person name="Jungbluth S."/>
            <person name="Walsh D.A."/>
            <person name="Denef V.J."/>
            <person name="McMahon K.D."/>
            <person name="Konstantinidis K.T."/>
            <person name="Eloe-Fadrosh E.A."/>
            <person name="Kyrpides N.C."/>
            <person name="Woyke T."/>
        </authorList>
    </citation>
    <scope>NUCLEOTIDE SEQUENCE</scope>
    <source>
        <strain evidence="2">GVMAG-M-3300023179-97</strain>
    </source>
</reference>
<proteinExistence type="predicted"/>
<evidence type="ECO:0000259" key="1">
    <source>
        <dbReference type="Pfam" id="PF08325"/>
    </source>
</evidence>
<dbReference type="Pfam" id="PF08325">
    <property type="entry name" value="WLM"/>
    <property type="match status" value="1"/>
</dbReference>